<evidence type="ECO:0000313" key="2">
    <source>
        <dbReference type="Proteomes" id="UP000266723"/>
    </source>
</evidence>
<evidence type="ECO:0000313" key="1">
    <source>
        <dbReference type="EMBL" id="KAF3591631.1"/>
    </source>
</evidence>
<dbReference type="EMBL" id="QGKV02000299">
    <property type="protein sequence ID" value="KAF3591631.1"/>
    <property type="molecule type" value="Genomic_DNA"/>
</dbReference>
<comment type="caution">
    <text evidence="1">The sequence shown here is derived from an EMBL/GenBank/DDBJ whole genome shotgun (WGS) entry which is preliminary data.</text>
</comment>
<accession>A0ABQ7E4A2</accession>
<keyword evidence="2" id="KW-1185">Reference proteome</keyword>
<reference evidence="1 2" key="1">
    <citation type="journal article" date="2020" name="BMC Genomics">
        <title>Intraspecific diversification of the crop wild relative Brassica cretica Lam. using demographic model selection.</title>
        <authorList>
            <person name="Kioukis A."/>
            <person name="Michalopoulou V.A."/>
            <person name="Briers L."/>
            <person name="Pirintsos S."/>
            <person name="Studholme D.J."/>
            <person name="Pavlidis P."/>
            <person name="Sarris P.F."/>
        </authorList>
    </citation>
    <scope>NUCLEOTIDE SEQUENCE [LARGE SCALE GENOMIC DNA]</scope>
    <source>
        <strain evidence="2">cv. PFS-1207/04</strain>
    </source>
</reference>
<sequence>MTDPYYADMKQHRRDADWRECVLYAHHKIPKKCTCGGPIRLETDEERMSYTNAKSLRRVGRVEEEVADQVKSRMKMEDEIKKMHEDINLLKKFVNYVSPVFN</sequence>
<proteinExistence type="predicted"/>
<protein>
    <recommendedName>
        <fullName evidence="3">Transposase-associated domain-containing protein</fullName>
    </recommendedName>
</protein>
<name>A0ABQ7E4A2_BRACR</name>
<evidence type="ECO:0008006" key="3">
    <source>
        <dbReference type="Google" id="ProtNLM"/>
    </source>
</evidence>
<dbReference type="Proteomes" id="UP000266723">
    <property type="component" value="Unassembled WGS sequence"/>
</dbReference>
<gene>
    <name evidence="1" type="ORF">DY000_02020642</name>
</gene>
<organism evidence="1 2">
    <name type="scientific">Brassica cretica</name>
    <name type="common">Mustard</name>
    <dbReference type="NCBI Taxonomy" id="69181"/>
    <lineage>
        <taxon>Eukaryota</taxon>
        <taxon>Viridiplantae</taxon>
        <taxon>Streptophyta</taxon>
        <taxon>Embryophyta</taxon>
        <taxon>Tracheophyta</taxon>
        <taxon>Spermatophyta</taxon>
        <taxon>Magnoliopsida</taxon>
        <taxon>eudicotyledons</taxon>
        <taxon>Gunneridae</taxon>
        <taxon>Pentapetalae</taxon>
        <taxon>rosids</taxon>
        <taxon>malvids</taxon>
        <taxon>Brassicales</taxon>
        <taxon>Brassicaceae</taxon>
        <taxon>Brassiceae</taxon>
        <taxon>Brassica</taxon>
    </lineage>
</organism>